<dbReference type="AlphaFoldDB" id="A0A914PTV7"/>
<evidence type="ECO:0000313" key="1">
    <source>
        <dbReference type="Proteomes" id="UP000887578"/>
    </source>
</evidence>
<dbReference type="SUPFAM" id="SSF53098">
    <property type="entry name" value="Ribonuclease H-like"/>
    <property type="match status" value="1"/>
</dbReference>
<organism evidence="1 2">
    <name type="scientific">Panagrolaimus davidi</name>
    <dbReference type="NCBI Taxonomy" id="227884"/>
    <lineage>
        <taxon>Eukaryota</taxon>
        <taxon>Metazoa</taxon>
        <taxon>Ecdysozoa</taxon>
        <taxon>Nematoda</taxon>
        <taxon>Chromadorea</taxon>
        <taxon>Rhabditida</taxon>
        <taxon>Tylenchina</taxon>
        <taxon>Panagrolaimomorpha</taxon>
        <taxon>Panagrolaimoidea</taxon>
        <taxon>Panagrolaimidae</taxon>
        <taxon>Panagrolaimus</taxon>
    </lineage>
</organism>
<reference evidence="2" key="1">
    <citation type="submission" date="2022-11" db="UniProtKB">
        <authorList>
            <consortium name="WormBaseParasite"/>
        </authorList>
    </citation>
    <scope>IDENTIFICATION</scope>
</reference>
<keyword evidence="1" id="KW-1185">Reference proteome</keyword>
<dbReference type="PANTHER" id="PTHR37432">
    <property type="entry name" value="PROTEIN CBG21304"/>
    <property type="match status" value="1"/>
</dbReference>
<protein>
    <submittedName>
        <fullName evidence="2">Transposase</fullName>
    </submittedName>
</protein>
<proteinExistence type="predicted"/>
<dbReference type="Proteomes" id="UP000887578">
    <property type="component" value="Unplaced"/>
</dbReference>
<sequence>MKALIQNKKAADKLFNQVPSKIQGPFEFPRQEESGESPFPEISQFKASRRLINPNQMNQAIIQMPQNSGGPMAPAVITLDENQEAVLPQKKASDYTKDEICKLIKNESNILKFEPTVRTNKSTTYTVTLILVQVKNEYLPTNFIQCTMCSEVMVKEGGGVSRHYKDCFAKHQGNKRPARESIGPYMNNSLTGAELQKVVQAAGRFAATRKKTTTANELDFGRRAVKGAAMKISEMELKRIKPFLGVAAEAGEICFSVDHGKRLNDYLSLIAHICVEDIDGWHMKARPIGFLKVKPDEKDAETIFKQVQQICAEMGISRNGLSQCGVVSDEGSSIVKALKGNFKHDSRCICHQCCTVVSHLFQPYKKNSLAEAELEQLKIAKNLLDSCKLLSSSARNFKSGFNLTKKPRQFVNTRFMSALWVIEDIYNAYDEILALSQGTTSFSSDIEEAINLVIASKKKLQFLIEVLKPIESNITKFEADKYPTIHCVALFWNEQISVAKSLKCKFDVFQKSIGSAFLEALNRKKKNLTPYHYAAAMLYPATKKMLKFSAEERQKITAAC</sequence>
<dbReference type="PANTHER" id="PTHR37432:SF1">
    <property type="entry name" value="HAT C-TERMINAL DIMERISATION DOMAIN-CONTAINING PROTEIN-RELATED"/>
    <property type="match status" value="1"/>
</dbReference>
<dbReference type="InterPro" id="IPR012337">
    <property type="entry name" value="RNaseH-like_sf"/>
</dbReference>
<name>A0A914PTV7_9BILA</name>
<evidence type="ECO:0000313" key="2">
    <source>
        <dbReference type="WBParaSite" id="PDA_v2.g22158.t1"/>
    </source>
</evidence>
<accession>A0A914PTV7</accession>
<dbReference type="WBParaSite" id="PDA_v2.g22158.t1">
    <property type="protein sequence ID" value="PDA_v2.g22158.t1"/>
    <property type="gene ID" value="PDA_v2.g22158"/>
</dbReference>